<organism evidence="6 7">
    <name type="scientific">Aspergillus sclerotioniger CBS 115572</name>
    <dbReference type="NCBI Taxonomy" id="1450535"/>
    <lineage>
        <taxon>Eukaryota</taxon>
        <taxon>Fungi</taxon>
        <taxon>Dikarya</taxon>
        <taxon>Ascomycota</taxon>
        <taxon>Pezizomycotina</taxon>
        <taxon>Eurotiomycetes</taxon>
        <taxon>Eurotiomycetidae</taxon>
        <taxon>Eurotiales</taxon>
        <taxon>Aspergillaceae</taxon>
        <taxon>Aspergillus</taxon>
        <taxon>Aspergillus subgen. Circumdati</taxon>
    </lineage>
</organism>
<dbReference type="InterPro" id="IPR021858">
    <property type="entry name" value="Fun_TF"/>
</dbReference>
<dbReference type="EMBL" id="MSFK01000003">
    <property type="protein sequence ID" value="PWY95428.1"/>
    <property type="molecule type" value="Genomic_DNA"/>
</dbReference>
<evidence type="ECO:0000256" key="2">
    <source>
        <dbReference type="ARBA" id="ARBA00023125"/>
    </source>
</evidence>
<dbReference type="Gene3D" id="4.10.240.10">
    <property type="entry name" value="Zn(2)-C6 fungal-type DNA-binding domain"/>
    <property type="match status" value="1"/>
</dbReference>
<dbReference type="Proteomes" id="UP000246702">
    <property type="component" value="Unassembled WGS sequence"/>
</dbReference>
<keyword evidence="7" id="KW-1185">Reference proteome</keyword>
<evidence type="ECO:0000259" key="5">
    <source>
        <dbReference type="PROSITE" id="PS50048"/>
    </source>
</evidence>
<dbReference type="RefSeq" id="XP_025472189.1">
    <property type="nucleotide sequence ID" value="XM_025606268.1"/>
</dbReference>
<dbReference type="SUPFAM" id="SSF57701">
    <property type="entry name" value="Zn2/Cys6 DNA-binding domain"/>
    <property type="match status" value="1"/>
</dbReference>
<dbReference type="AlphaFoldDB" id="A0A317XEP2"/>
<accession>A0A317XEP2</accession>
<dbReference type="SMART" id="SM00066">
    <property type="entry name" value="GAL4"/>
    <property type="match status" value="1"/>
</dbReference>
<keyword evidence="1" id="KW-0805">Transcription regulation</keyword>
<dbReference type="Pfam" id="PF11951">
    <property type="entry name" value="Fungal_trans_2"/>
    <property type="match status" value="1"/>
</dbReference>
<dbReference type="CDD" id="cd00067">
    <property type="entry name" value="GAL4"/>
    <property type="match status" value="1"/>
</dbReference>
<proteinExistence type="predicted"/>
<evidence type="ECO:0000256" key="1">
    <source>
        <dbReference type="ARBA" id="ARBA00023015"/>
    </source>
</evidence>
<dbReference type="Pfam" id="PF00172">
    <property type="entry name" value="Zn_clus"/>
    <property type="match status" value="1"/>
</dbReference>
<dbReference type="PROSITE" id="PS00463">
    <property type="entry name" value="ZN2_CY6_FUNGAL_1"/>
    <property type="match status" value="1"/>
</dbReference>
<reference evidence="6 7" key="1">
    <citation type="submission" date="2016-12" db="EMBL/GenBank/DDBJ databases">
        <title>The genomes of Aspergillus section Nigri reveals drivers in fungal speciation.</title>
        <authorList>
            <consortium name="DOE Joint Genome Institute"/>
            <person name="Vesth T.C."/>
            <person name="Nybo J."/>
            <person name="Theobald S."/>
            <person name="Brandl J."/>
            <person name="Frisvad J.C."/>
            <person name="Nielsen K.F."/>
            <person name="Lyhne E.K."/>
            <person name="Kogle M.E."/>
            <person name="Kuo A."/>
            <person name="Riley R."/>
            <person name="Clum A."/>
            <person name="Nolan M."/>
            <person name="Lipzen A."/>
            <person name="Salamov A."/>
            <person name="Henrissat B."/>
            <person name="Wiebenga A."/>
            <person name="De Vries R.P."/>
            <person name="Grigoriev I.V."/>
            <person name="Mortensen U.H."/>
            <person name="Andersen M.R."/>
            <person name="Baker S.E."/>
        </authorList>
    </citation>
    <scope>NUCLEOTIDE SEQUENCE [LARGE SCALE GENOMIC DNA]</scope>
    <source>
        <strain evidence="6 7">CBS 115572</strain>
    </source>
</reference>
<evidence type="ECO:0000256" key="4">
    <source>
        <dbReference type="ARBA" id="ARBA00023242"/>
    </source>
</evidence>
<keyword evidence="4" id="KW-0539">Nucleus</keyword>
<feature type="domain" description="Zn(2)-C6 fungal-type" evidence="5">
    <location>
        <begin position="12"/>
        <end position="42"/>
    </location>
</feature>
<dbReference type="GO" id="GO:0003677">
    <property type="term" value="F:DNA binding"/>
    <property type="evidence" value="ECO:0007669"/>
    <property type="project" value="UniProtKB-KW"/>
</dbReference>
<dbReference type="InterPro" id="IPR053175">
    <property type="entry name" value="DHMBA_Reg_Transcription_Factor"/>
</dbReference>
<dbReference type="OrthoDB" id="4356994at2759"/>
<protein>
    <recommendedName>
        <fullName evidence="5">Zn(2)-C6 fungal-type domain-containing protein</fullName>
    </recommendedName>
</protein>
<gene>
    <name evidence="6" type="ORF">BO94DRAFT_226932</name>
</gene>
<dbReference type="GO" id="GO:0008270">
    <property type="term" value="F:zinc ion binding"/>
    <property type="evidence" value="ECO:0007669"/>
    <property type="project" value="InterPro"/>
</dbReference>
<dbReference type="InterPro" id="IPR001138">
    <property type="entry name" value="Zn2Cys6_DnaBD"/>
</dbReference>
<sequence length="596" mass="69037">MSGRNAPRSKNGCSTCRRRKVKCGEERPVCKRCANLRLACEWGIPVKRGKAHAPVRHLQPAQPRWASDVITTTTCIPSDTPSPSYTDVSNGILHPHYATTLATLWHRQSPAAPDLTPVSPDVIFPTGWPFPPYPQPSPLYRPLSEPGLVCNNSLVLTEHDQKYFRYFPSSSVVYYYMKNWQWSSFRYLYEGPATTSKVIMRMILALSASDMHRNGLAVRSPGRPTAEDHGRYHYGMAVKEFRQLLETPKPQISFAELEMIFATMFLMVAYEWQFGHCMRHLHLHLQGVRSLLETHPELFHVRDVNEVLLAMEAEQPSDTVTRASFISDQFLLWILYIDVTRRSIGTTESLYDYVLNSDNESLHPDHLYRCARLWSRCFWGKQYPDQEVSDDMENYRALEFVHVGYTLWHKLWKCLDKSSTYTGDGLFTEMMTVRDVRIPLLYNSLLTVQKYSDLLLTAKFASPGSTRRTLNTIYLAVNNFYGQILFHRRLFDPVHPPTALHRQALTNIIDNAHKQYTADPRLLRRLHWPLLMAIVETDDPIQREWLRERLSEMRAFHSEHMWAFEIAEDVLAHQDPSIGEYANLAEVLRNHQISVL</sequence>
<keyword evidence="2" id="KW-0238">DNA-binding</keyword>
<evidence type="ECO:0000313" key="6">
    <source>
        <dbReference type="EMBL" id="PWY95428.1"/>
    </source>
</evidence>
<dbReference type="GO" id="GO:0000981">
    <property type="term" value="F:DNA-binding transcription factor activity, RNA polymerase II-specific"/>
    <property type="evidence" value="ECO:0007669"/>
    <property type="project" value="InterPro"/>
</dbReference>
<keyword evidence="3" id="KW-0804">Transcription</keyword>
<evidence type="ECO:0000256" key="3">
    <source>
        <dbReference type="ARBA" id="ARBA00023163"/>
    </source>
</evidence>
<dbReference type="PROSITE" id="PS50048">
    <property type="entry name" value="ZN2_CY6_FUNGAL_2"/>
    <property type="match status" value="1"/>
</dbReference>
<dbReference type="PANTHER" id="PTHR38791">
    <property type="entry name" value="ZN(II)2CYS6 TRANSCRIPTION FACTOR (EUROFUNG)-RELATED-RELATED"/>
    <property type="match status" value="1"/>
</dbReference>
<evidence type="ECO:0000313" key="7">
    <source>
        <dbReference type="Proteomes" id="UP000246702"/>
    </source>
</evidence>
<dbReference type="InterPro" id="IPR036864">
    <property type="entry name" value="Zn2-C6_fun-type_DNA-bd_sf"/>
</dbReference>
<dbReference type="STRING" id="1450535.A0A317XEP2"/>
<dbReference type="GO" id="GO:0009893">
    <property type="term" value="P:positive regulation of metabolic process"/>
    <property type="evidence" value="ECO:0007669"/>
    <property type="project" value="UniProtKB-ARBA"/>
</dbReference>
<dbReference type="PANTHER" id="PTHR38791:SF12">
    <property type="entry name" value="TRANSCRIPTION FACTOR DOMAIN-CONTAINING PROTEIN-RELATED"/>
    <property type="match status" value="1"/>
</dbReference>
<dbReference type="PRINTS" id="PR00755">
    <property type="entry name" value="AFLATOXINBRP"/>
</dbReference>
<name>A0A317XEP2_9EURO</name>
<comment type="caution">
    <text evidence="6">The sequence shown here is derived from an EMBL/GenBank/DDBJ whole genome shotgun (WGS) entry which is preliminary data.</text>
</comment>
<dbReference type="GeneID" id="37108411"/>